<evidence type="ECO:0000256" key="1">
    <source>
        <dbReference type="ARBA" id="ARBA00022723"/>
    </source>
</evidence>
<accession>H8GUB4</accession>
<name>H8GUB4_DEIGI</name>
<dbReference type="GO" id="GO:0046872">
    <property type="term" value="F:metal ion binding"/>
    <property type="evidence" value="ECO:0007669"/>
    <property type="project" value="UniProtKB-KW"/>
</dbReference>
<dbReference type="Pfam" id="PF05163">
    <property type="entry name" value="DinB"/>
    <property type="match status" value="1"/>
</dbReference>
<gene>
    <name evidence="2" type="ordered locus">DGo_CA1511</name>
</gene>
<dbReference type="PATRIC" id="fig|745776.4.peg.1554"/>
<keyword evidence="3" id="KW-1185">Reference proteome</keyword>
<dbReference type="AlphaFoldDB" id="H8GUB4"/>
<sequence length="33" mass="3808">MGHEVRHTAQRVQMIRLLGHTPPSLNRVFVLGR</sequence>
<evidence type="ECO:0000313" key="2">
    <source>
        <dbReference type="EMBL" id="AFD25438.1"/>
    </source>
</evidence>
<dbReference type="KEGG" id="dgo:DGo_CA1511"/>
<protein>
    <submittedName>
        <fullName evidence="2">Yfit/DinB family protein</fullName>
    </submittedName>
</protein>
<organism evidence="2 3">
    <name type="scientific">Deinococcus gobiensis (strain DSM 21396 / JCM 16679 / CGMCC 1.7299 / I-0)</name>
    <dbReference type="NCBI Taxonomy" id="745776"/>
    <lineage>
        <taxon>Bacteria</taxon>
        <taxon>Thermotogati</taxon>
        <taxon>Deinococcota</taxon>
        <taxon>Deinococci</taxon>
        <taxon>Deinococcales</taxon>
        <taxon>Deinococcaceae</taxon>
        <taxon>Deinococcus</taxon>
    </lineage>
</organism>
<reference evidence="2 3" key="1">
    <citation type="journal article" date="2012" name="PLoS ONE">
        <title>Genome sequence and transcriptome analysis of the radioresistant bacterium Deinococcus gobiensis: insights into the extreme environmental adaptations.</title>
        <authorList>
            <person name="Yuan M."/>
            <person name="Chen M."/>
            <person name="Zhang W."/>
            <person name="Lu W."/>
            <person name="Wang J."/>
            <person name="Yang M."/>
            <person name="Zhao P."/>
            <person name="Tang R."/>
            <person name="Li X."/>
            <person name="Hao Y."/>
            <person name="Zhou Z."/>
            <person name="Zhan Y."/>
            <person name="Yu H."/>
            <person name="Teng C."/>
            <person name="Yan Y."/>
            <person name="Ping S."/>
            <person name="Wang Y."/>
            <person name="Lin M."/>
        </authorList>
    </citation>
    <scope>NUCLEOTIDE SEQUENCE [LARGE SCALE GENOMIC DNA]</scope>
    <source>
        <strain evidence="2 3">I-0</strain>
    </source>
</reference>
<proteinExistence type="predicted"/>
<dbReference type="Proteomes" id="UP000007575">
    <property type="component" value="Chromosome"/>
</dbReference>
<dbReference type="EMBL" id="CP002191">
    <property type="protein sequence ID" value="AFD25438.1"/>
    <property type="molecule type" value="Genomic_DNA"/>
</dbReference>
<dbReference type="HOGENOM" id="CLU_3381510_0_0_0"/>
<keyword evidence="1" id="KW-0479">Metal-binding</keyword>
<dbReference type="InterPro" id="IPR007837">
    <property type="entry name" value="DinB"/>
</dbReference>
<evidence type="ECO:0000313" key="3">
    <source>
        <dbReference type="Proteomes" id="UP000007575"/>
    </source>
</evidence>